<comment type="function">
    <text evidence="8">Ligates lysine onto the cytidine present at position 34 of the AUA codon-specific tRNA(Ile) that contains the anticodon CAU, in an ATP-dependent manner. Cytidine is converted to lysidine, thus changing the amino acid specificity of the tRNA from methionine to isoleucine.</text>
</comment>
<dbReference type="GO" id="GO:0006400">
    <property type="term" value="P:tRNA modification"/>
    <property type="evidence" value="ECO:0007669"/>
    <property type="project" value="UniProtKB-UniRule"/>
</dbReference>
<feature type="domain" description="Lysidine-tRNA(Ile) synthetase C-terminal" evidence="9">
    <location>
        <begin position="381"/>
        <end position="454"/>
    </location>
</feature>
<evidence type="ECO:0000256" key="1">
    <source>
        <dbReference type="ARBA" id="ARBA00004496"/>
    </source>
</evidence>
<proteinExistence type="inferred from homology"/>
<dbReference type="GO" id="GO:0005737">
    <property type="term" value="C:cytoplasm"/>
    <property type="evidence" value="ECO:0007669"/>
    <property type="project" value="UniProtKB-SubCell"/>
</dbReference>
<dbReference type="SUPFAM" id="SSF56037">
    <property type="entry name" value="PheT/TilS domain"/>
    <property type="match status" value="1"/>
</dbReference>
<keyword evidence="5 8" id="KW-0547">Nucleotide-binding</keyword>
<dbReference type="NCBIfam" id="TIGR02433">
    <property type="entry name" value="lysidine_TilS_C"/>
    <property type="match status" value="1"/>
</dbReference>
<comment type="subcellular location">
    <subcellularLocation>
        <location evidence="1 8">Cytoplasm</location>
    </subcellularLocation>
</comment>
<dbReference type="InterPro" id="IPR012094">
    <property type="entry name" value="tRNA_Ile_lys_synt"/>
</dbReference>
<dbReference type="EMBL" id="JAGKSQ010000014">
    <property type="protein sequence ID" value="MBP3953466.1"/>
    <property type="molecule type" value="Genomic_DNA"/>
</dbReference>
<evidence type="ECO:0000256" key="3">
    <source>
        <dbReference type="ARBA" id="ARBA00022598"/>
    </source>
</evidence>
<keyword evidence="6 8" id="KW-0067">ATP-binding</keyword>
<dbReference type="InterPro" id="IPR012796">
    <property type="entry name" value="Lysidine-tRNA-synth_C"/>
</dbReference>
<keyword evidence="3 8" id="KW-0436">Ligase</keyword>
<name>A0A940X104_9BACI</name>
<comment type="caution">
    <text evidence="10">The sequence shown here is derived from an EMBL/GenBank/DDBJ whole genome shotgun (WGS) entry which is preliminary data.</text>
</comment>
<dbReference type="CDD" id="cd01992">
    <property type="entry name" value="TilS_N"/>
    <property type="match status" value="1"/>
</dbReference>
<comment type="similarity">
    <text evidence="8">Belongs to the tRNA(Ile)-lysidine synthase family.</text>
</comment>
<dbReference type="InterPro" id="IPR014729">
    <property type="entry name" value="Rossmann-like_a/b/a_fold"/>
</dbReference>
<evidence type="ECO:0000313" key="11">
    <source>
        <dbReference type="Proteomes" id="UP000678228"/>
    </source>
</evidence>
<comment type="domain">
    <text evidence="8">The N-terminal region contains the highly conserved SGGXDS motif, predicted to be a P-loop motif involved in ATP binding.</text>
</comment>
<evidence type="ECO:0000256" key="5">
    <source>
        <dbReference type="ARBA" id="ARBA00022741"/>
    </source>
</evidence>
<evidence type="ECO:0000256" key="4">
    <source>
        <dbReference type="ARBA" id="ARBA00022694"/>
    </source>
</evidence>
<protein>
    <recommendedName>
        <fullName evidence="8">tRNA(Ile)-lysidine synthase</fullName>
        <ecNumber evidence="8">6.3.4.19</ecNumber>
    </recommendedName>
    <alternativeName>
        <fullName evidence="8">tRNA(Ile)-2-lysyl-cytidine synthase</fullName>
    </alternativeName>
    <alternativeName>
        <fullName evidence="8">tRNA(Ile)-lysidine synthetase</fullName>
    </alternativeName>
</protein>
<dbReference type="Pfam" id="PF11734">
    <property type="entry name" value="TilS_C"/>
    <property type="match status" value="1"/>
</dbReference>
<dbReference type="InterPro" id="IPR011063">
    <property type="entry name" value="TilS/TtcA_N"/>
</dbReference>
<dbReference type="Pfam" id="PF01171">
    <property type="entry name" value="ATP_bind_3"/>
    <property type="match status" value="1"/>
</dbReference>
<dbReference type="InterPro" id="IPR012795">
    <property type="entry name" value="tRNA_Ile_lys_synt_N"/>
</dbReference>
<dbReference type="Gene3D" id="3.30.465.60">
    <property type="match status" value="1"/>
</dbReference>
<evidence type="ECO:0000256" key="7">
    <source>
        <dbReference type="ARBA" id="ARBA00048539"/>
    </source>
</evidence>
<dbReference type="AlphaFoldDB" id="A0A940X104"/>
<keyword evidence="4 8" id="KW-0819">tRNA processing</keyword>
<dbReference type="HAMAP" id="MF_01161">
    <property type="entry name" value="tRNA_Ile_lys_synt"/>
    <property type="match status" value="1"/>
</dbReference>
<evidence type="ECO:0000259" key="9">
    <source>
        <dbReference type="SMART" id="SM00977"/>
    </source>
</evidence>
<evidence type="ECO:0000256" key="6">
    <source>
        <dbReference type="ARBA" id="ARBA00022840"/>
    </source>
</evidence>
<gene>
    <name evidence="8 10" type="primary">tilS</name>
    <name evidence="10" type="ORF">J7W16_20380</name>
</gene>
<dbReference type="InterPro" id="IPR015262">
    <property type="entry name" value="tRNA_Ile_lys_synt_subst-bd"/>
</dbReference>
<dbReference type="SUPFAM" id="SSF82829">
    <property type="entry name" value="MesJ substrate recognition domain-like"/>
    <property type="match status" value="1"/>
</dbReference>
<organism evidence="10 11">
    <name type="scientific">Halalkalibacter suaedae</name>
    <dbReference type="NCBI Taxonomy" id="2822140"/>
    <lineage>
        <taxon>Bacteria</taxon>
        <taxon>Bacillati</taxon>
        <taxon>Bacillota</taxon>
        <taxon>Bacilli</taxon>
        <taxon>Bacillales</taxon>
        <taxon>Bacillaceae</taxon>
        <taxon>Halalkalibacter</taxon>
    </lineage>
</organism>
<feature type="binding site" evidence="8">
    <location>
        <begin position="26"/>
        <end position="31"/>
    </location>
    <ligand>
        <name>ATP</name>
        <dbReference type="ChEBI" id="CHEBI:30616"/>
    </ligand>
</feature>
<dbReference type="Proteomes" id="UP000678228">
    <property type="component" value="Unassembled WGS sequence"/>
</dbReference>
<sequence>MRSNVLKFIEKHKLLKEGQTIFVAVSGGPDSMALLHFLWEHRTILKINVKAVHVHHHLRGDEADQDATYIERYCLNYHIPYMKKDVDVRGYAKQRNIGTQLAARELRYQWFEELVDENSRIATGHHGDDQVETMIMMSVRGRNPLKAVGIPAFRKLGHGAIIRPFLGITKQEIEHYCNDVSIVPRRDSSNSSRNYTRNRFREDLLPFLKRENPNVHLHMQRQQEWCSEDQQFLMELAEEILPTLMLSKNEQNVTISQRAFTKINMPLQRRVIHLILNYLYGKNSPSTNFIHIEQVLHMMNREHMNGEHYLPNSFLFRRDYDRCQFLKIEQETLVQTSEELAIPGSIALGDWFIRAHVTEEQDLNEADNQIILDLEQVQLPLTIRQVLPHDRMLCRGMSGSKKIRRLFIDRKVAHNERNDWPLVVDKMENILWVPLLHRSRVANVNRNTLKRLVLTCRRQVVDVED</sequence>
<dbReference type="Gene3D" id="3.40.50.620">
    <property type="entry name" value="HUPs"/>
    <property type="match status" value="1"/>
</dbReference>
<dbReference type="GO" id="GO:0005524">
    <property type="term" value="F:ATP binding"/>
    <property type="evidence" value="ECO:0007669"/>
    <property type="project" value="UniProtKB-UniRule"/>
</dbReference>
<evidence type="ECO:0000256" key="2">
    <source>
        <dbReference type="ARBA" id="ARBA00022490"/>
    </source>
</evidence>
<evidence type="ECO:0000256" key="8">
    <source>
        <dbReference type="HAMAP-Rule" id="MF_01161"/>
    </source>
</evidence>
<keyword evidence="11" id="KW-1185">Reference proteome</keyword>
<evidence type="ECO:0000313" key="10">
    <source>
        <dbReference type="EMBL" id="MBP3953466.1"/>
    </source>
</evidence>
<reference evidence="10" key="1">
    <citation type="submission" date="2021-03" db="EMBL/GenBank/DDBJ databases">
        <title>Bacillus suaedae sp. nov., isolated from Suaeda aralocaspica.</title>
        <authorList>
            <person name="Lei R.F.R."/>
        </authorList>
    </citation>
    <scope>NUCLEOTIDE SEQUENCE</scope>
    <source>
        <strain evidence="10">YZJH907-2</strain>
    </source>
</reference>
<dbReference type="PANTHER" id="PTHR43033:SF1">
    <property type="entry name" value="TRNA(ILE)-LYSIDINE SYNTHASE-RELATED"/>
    <property type="match status" value="1"/>
</dbReference>
<dbReference type="RefSeq" id="WP_210599321.1">
    <property type="nucleotide sequence ID" value="NZ_JAGKSQ010000014.1"/>
</dbReference>
<dbReference type="EC" id="6.3.4.19" evidence="8"/>
<dbReference type="PANTHER" id="PTHR43033">
    <property type="entry name" value="TRNA(ILE)-LYSIDINE SYNTHASE-RELATED"/>
    <property type="match status" value="1"/>
</dbReference>
<comment type="catalytic activity">
    <reaction evidence="7 8">
        <text>cytidine(34) in tRNA(Ile2) + L-lysine + ATP = lysidine(34) in tRNA(Ile2) + AMP + diphosphate + H(+)</text>
        <dbReference type="Rhea" id="RHEA:43744"/>
        <dbReference type="Rhea" id="RHEA-COMP:10625"/>
        <dbReference type="Rhea" id="RHEA-COMP:10670"/>
        <dbReference type="ChEBI" id="CHEBI:15378"/>
        <dbReference type="ChEBI" id="CHEBI:30616"/>
        <dbReference type="ChEBI" id="CHEBI:32551"/>
        <dbReference type="ChEBI" id="CHEBI:33019"/>
        <dbReference type="ChEBI" id="CHEBI:82748"/>
        <dbReference type="ChEBI" id="CHEBI:83665"/>
        <dbReference type="ChEBI" id="CHEBI:456215"/>
        <dbReference type="EC" id="6.3.4.19"/>
    </reaction>
</comment>
<dbReference type="SUPFAM" id="SSF52402">
    <property type="entry name" value="Adenine nucleotide alpha hydrolases-like"/>
    <property type="match status" value="1"/>
</dbReference>
<dbReference type="GO" id="GO:0032267">
    <property type="term" value="F:tRNA(Ile)-lysidine synthase activity"/>
    <property type="evidence" value="ECO:0007669"/>
    <property type="project" value="UniProtKB-EC"/>
</dbReference>
<accession>A0A940X104</accession>
<dbReference type="NCBIfam" id="TIGR02432">
    <property type="entry name" value="lysidine_TilS_N"/>
    <property type="match status" value="1"/>
</dbReference>
<dbReference type="SMART" id="SM00977">
    <property type="entry name" value="TilS_C"/>
    <property type="match status" value="1"/>
</dbReference>
<keyword evidence="2 8" id="KW-0963">Cytoplasm</keyword>
<dbReference type="Pfam" id="PF09179">
    <property type="entry name" value="TilS"/>
    <property type="match status" value="1"/>
</dbReference>